<keyword evidence="1" id="KW-0496">Mitochondrion</keyword>
<evidence type="ECO:0000313" key="5">
    <source>
        <dbReference type="Proteomes" id="UP001633002"/>
    </source>
</evidence>
<sequence length="561" mass="62771">MKAPRWEFVGMEALNDREFVHPLSKRAVFCSRLLANFSAEENTVLDFFSGGVFTREALLMARDVIYFANSEPEAEFVAKYSKELVCHSERVQKWFALNKAAKKPASSSQPGGASQLASTSQAALTSQRSSPSHHDEQSKEDELAVAEDEEPFVLDDILKANVVERLGNIRRNRATIEFITEGYAEEIKSITEAISEEFKDKQVDGGTGLDPNLLSEVDGGVGLVPTVPSAVGGGTDLVPVVPSEVDGGSDLAPTPSSEVEEKTDEVPTLPDDFIPRGEYDSIKERSAAEVMKGIETKEHHGVPAEHTDEHLEPSEQSNSPGLLAQTSDGIDIDQVVDKEITESGLLAPIDTPISWVPDLNQVPNPHVKASDLLPRKLLILDVEGLLLYVEGFMDRSSKTAARDVVEAKKVIRRNGVQEFITRCLELFDIALWPCSDRNLFYDYTHYLFSGEQWNKFLFRWDQGKALDTKERWTRNNREIRLILKPLKTVWERFPDFNARNSLLVDVHPYRASANPEDTGIFPKPFTGSYSDKYLTTVLLPYLEGLSLAFDIREYVREHVLQ</sequence>
<dbReference type="EMBL" id="JBJQOH010000007">
    <property type="protein sequence ID" value="KAL3680240.1"/>
    <property type="molecule type" value="Genomic_DNA"/>
</dbReference>
<feature type="region of interest" description="Disordered" evidence="2">
    <location>
        <begin position="298"/>
        <end position="323"/>
    </location>
</feature>
<feature type="region of interest" description="Disordered" evidence="2">
    <location>
        <begin position="104"/>
        <end position="146"/>
    </location>
</feature>
<comment type="function">
    <text evidence="1">Essential component of the TIM23 complex, a complex that mediates the translocation of transit peptide-containing proteins across the mitochondrial inner membrane.</text>
</comment>
<organism evidence="4 5">
    <name type="scientific">Riccia sorocarpa</name>
    <dbReference type="NCBI Taxonomy" id="122646"/>
    <lineage>
        <taxon>Eukaryota</taxon>
        <taxon>Viridiplantae</taxon>
        <taxon>Streptophyta</taxon>
        <taxon>Embryophyta</taxon>
        <taxon>Marchantiophyta</taxon>
        <taxon>Marchantiopsida</taxon>
        <taxon>Marchantiidae</taxon>
        <taxon>Marchantiales</taxon>
        <taxon>Ricciaceae</taxon>
        <taxon>Riccia</taxon>
    </lineage>
</organism>
<gene>
    <name evidence="4" type="ORF">R1sor_023196</name>
</gene>
<dbReference type="InterPro" id="IPR023214">
    <property type="entry name" value="HAD_sf"/>
</dbReference>
<comment type="caution">
    <text evidence="4">The sequence shown here is derived from an EMBL/GenBank/DDBJ whole genome shotgun (WGS) entry which is preliminary data.</text>
</comment>
<comment type="subunit">
    <text evidence="1">Component of the TIM23 complex.</text>
</comment>
<evidence type="ECO:0000256" key="2">
    <source>
        <dbReference type="SAM" id="MobiDB-lite"/>
    </source>
</evidence>
<dbReference type="GO" id="GO:0005744">
    <property type="term" value="C:TIM23 mitochondrial import inner membrane translocase complex"/>
    <property type="evidence" value="ECO:0007669"/>
    <property type="project" value="UniProtKB-UniRule"/>
</dbReference>
<feature type="domain" description="FCP1 homology" evidence="3">
    <location>
        <begin position="371"/>
        <end position="545"/>
    </location>
</feature>
<evidence type="ECO:0000256" key="1">
    <source>
        <dbReference type="RuleBase" id="RU365079"/>
    </source>
</evidence>
<feature type="compositionally biased region" description="Basic and acidic residues" evidence="2">
    <location>
        <begin position="132"/>
        <end position="142"/>
    </location>
</feature>
<proteinExistence type="inferred from homology"/>
<protein>
    <recommendedName>
        <fullName evidence="1">Mitochondrial import inner membrane translocase subunit TIM50</fullName>
    </recommendedName>
</protein>
<accession>A0ABD3GQ65</accession>
<keyword evidence="1" id="KW-0811">Translocation</keyword>
<name>A0ABD3GQ65_9MARC</name>
<keyword evidence="5" id="KW-1185">Reference proteome</keyword>
<dbReference type="Proteomes" id="UP001633002">
    <property type="component" value="Unassembled WGS sequence"/>
</dbReference>
<feature type="compositionally biased region" description="Low complexity" evidence="2">
    <location>
        <begin position="113"/>
        <end position="130"/>
    </location>
</feature>
<dbReference type="PANTHER" id="PTHR12210">
    <property type="entry name" value="DULLARD PROTEIN PHOSPHATASE"/>
    <property type="match status" value="1"/>
</dbReference>
<feature type="compositionally biased region" description="Basic and acidic residues" evidence="2">
    <location>
        <begin position="298"/>
        <end position="313"/>
    </location>
</feature>
<dbReference type="PROSITE" id="PS50969">
    <property type="entry name" value="FCP1"/>
    <property type="match status" value="1"/>
</dbReference>
<comment type="subcellular location">
    <subcellularLocation>
        <location evidence="1">Mitochondrion inner membrane</location>
        <topology evidence="1">Single-pass membrane protein</topology>
    </subcellularLocation>
</comment>
<keyword evidence="1" id="KW-0813">Transport</keyword>
<feature type="compositionally biased region" description="Polar residues" evidence="2">
    <location>
        <begin position="314"/>
        <end position="323"/>
    </location>
</feature>
<keyword evidence="1" id="KW-0653">Protein transport</keyword>
<evidence type="ECO:0000259" key="3">
    <source>
        <dbReference type="PROSITE" id="PS50969"/>
    </source>
</evidence>
<keyword evidence="1" id="KW-0809">Transit peptide</keyword>
<dbReference type="InterPro" id="IPR004274">
    <property type="entry name" value="FCP1_dom"/>
</dbReference>
<evidence type="ECO:0000313" key="4">
    <source>
        <dbReference type="EMBL" id="KAL3680240.1"/>
    </source>
</evidence>
<dbReference type="GO" id="GO:0015031">
    <property type="term" value="P:protein transport"/>
    <property type="evidence" value="ECO:0007669"/>
    <property type="project" value="UniProtKB-KW"/>
</dbReference>
<dbReference type="Gene3D" id="3.40.50.1000">
    <property type="entry name" value="HAD superfamily/HAD-like"/>
    <property type="match status" value="1"/>
</dbReference>
<dbReference type="SUPFAM" id="SSF56784">
    <property type="entry name" value="HAD-like"/>
    <property type="match status" value="1"/>
</dbReference>
<dbReference type="AlphaFoldDB" id="A0ABD3GQ65"/>
<reference evidence="4 5" key="1">
    <citation type="submission" date="2024-09" db="EMBL/GenBank/DDBJ databases">
        <title>Chromosome-scale assembly of Riccia sorocarpa.</title>
        <authorList>
            <person name="Paukszto L."/>
        </authorList>
    </citation>
    <scope>NUCLEOTIDE SEQUENCE [LARGE SCALE GENOMIC DNA]</scope>
    <source>
        <strain evidence="4">LP-2024</strain>
        <tissue evidence="4">Aerial parts of the thallus</tissue>
    </source>
</reference>
<dbReference type="Pfam" id="PF03031">
    <property type="entry name" value="NIF"/>
    <property type="match status" value="1"/>
</dbReference>
<dbReference type="InterPro" id="IPR036412">
    <property type="entry name" value="HAD-like_sf"/>
</dbReference>
<feature type="region of interest" description="Disordered" evidence="2">
    <location>
        <begin position="243"/>
        <end position="276"/>
    </location>
</feature>
<dbReference type="InterPro" id="IPR050365">
    <property type="entry name" value="TIM50"/>
</dbReference>
<comment type="similarity">
    <text evidence="1">Belongs to the TIM50 family.</text>
</comment>